<keyword evidence="2" id="KW-1185">Reference proteome</keyword>
<sequence length="79" mass="9131">MGRDQAVECIQLKQNHQVLQCVSQEMSMLVVRGHHEPTRTNLYNGHYSCCWTFCCPLHLLFDQLVSKDESYANLKGEAF</sequence>
<dbReference type="WBParaSite" id="SCUD_0001525801-mRNA-1">
    <property type="protein sequence ID" value="SCUD_0001525801-mRNA-1"/>
    <property type="gene ID" value="SCUD_0001525801"/>
</dbReference>
<gene>
    <name evidence="1" type="ORF">SCUD_LOCUS15255</name>
</gene>
<evidence type="ECO:0000313" key="1">
    <source>
        <dbReference type="EMBL" id="VDP58824.1"/>
    </source>
</evidence>
<dbReference type="EMBL" id="UZAK01037457">
    <property type="protein sequence ID" value="VDP58824.1"/>
    <property type="molecule type" value="Genomic_DNA"/>
</dbReference>
<organism evidence="3">
    <name type="scientific">Schistosoma curassoni</name>
    <dbReference type="NCBI Taxonomy" id="6186"/>
    <lineage>
        <taxon>Eukaryota</taxon>
        <taxon>Metazoa</taxon>
        <taxon>Spiralia</taxon>
        <taxon>Lophotrochozoa</taxon>
        <taxon>Platyhelminthes</taxon>
        <taxon>Trematoda</taxon>
        <taxon>Digenea</taxon>
        <taxon>Strigeidida</taxon>
        <taxon>Schistosomatoidea</taxon>
        <taxon>Schistosomatidae</taxon>
        <taxon>Schistosoma</taxon>
    </lineage>
</organism>
<name>A0A183KJP7_9TREM</name>
<proteinExistence type="predicted"/>
<reference evidence="1 2" key="2">
    <citation type="submission" date="2018-11" db="EMBL/GenBank/DDBJ databases">
        <authorList>
            <consortium name="Pathogen Informatics"/>
        </authorList>
    </citation>
    <scope>NUCLEOTIDE SEQUENCE [LARGE SCALE GENOMIC DNA]</scope>
    <source>
        <strain evidence="1">Dakar</strain>
        <strain evidence="2">Dakar, Senegal</strain>
    </source>
</reference>
<accession>A0A183KJP7</accession>
<dbReference type="AlphaFoldDB" id="A0A183KJP7"/>
<evidence type="ECO:0000313" key="2">
    <source>
        <dbReference type="Proteomes" id="UP000279833"/>
    </source>
</evidence>
<reference evidence="3" key="1">
    <citation type="submission" date="2016-06" db="UniProtKB">
        <authorList>
            <consortium name="WormBaseParasite"/>
        </authorList>
    </citation>
    <scope>IDENTIFICATION</scope>
</reference>
<evidence type="ECO:0000313" key="3">
    <source>
        <dbReference type="WBParaSite" id="SCUD_0001525801-mRNA-1"/>
    </source>
</evidence>
<protein>
    <submittedName>
        <fullName evidence="3">Ovule protein</fullName>
    </submittedName>
</protein>
<dbReference type="Proteomes" id="UP000279833">
    <property type="component" value="Unassembled WGS sequence"/>
</dbReference>